<protein>
    <recommendedName>
        <fullName evidence="1">peptide chain release factor N(5)-glutamine methyltransferase</fullName>
        <ecNumber evidence="1">2.1.1.297</ecNumber>
    </recommendedName>
</protein>
<dbReference type="InterPro" id="IPR029063">
    <property type="entry name" value="SAM-dependent_MTases_sf"/>
</dbReference>
<accession>A0A9D9J0Y6</accession>
<dbReference type="GO" id="GO:0003676">
    <property type="term" value="F:nucleic acid binding"/>
    <property type="evidence" value="ECO:0007669"/>
    <property type="project" value="InterPro"/>
</dbReference>
<dbReference type="InterPro" id="IPR040758">
    <property type="entry name" value="PrmC_N"/>
</dbReference>
<gene>
    <name evidence="8" type="primary">prmC</name>
    <name evidence="8" type="ORF">IAC87_06880</name>
</gene>
<evidence type="ECO:0000256" key="4">
    <source>
        <dbReference type="ARBA" id="ARBA00022691"/>
    </source>
</evidence>
<evidence type="ECO:0000256" key="5">
    <source>
        <dbReference type="ARBA" id="ARBA00048391"/>
    </source>
</evidence>
<dbReference type="Proteomes" id="UP000823772">
    <property type="component" value="Unassembled WGS sequence"/>
</dbReference>
<keyword evidence="3 8" id="KW-0808">Transferase</keyword>
<dbReference type="InterPro" id="IPR007848">
    <property type="entry name" value="Small_mtfrase_dom"/>
</dbReference>
<evidence type="ECO:0000313" key="9">
    <source>
        <dbReference type="Proteomes" id="UP000823772"/>
    </source>
</evidence>
<evidence type="ECO:0000259" key="6">
    <source>
        <dbReference type="Pfam" id="PF05175"/>
    </source>
</evidence>
<evidence type="ECO:0000256" key="1">
    <source>
        <dbReference type="ARBA" id="ARBA00012771"/>
    </source>
</evidence>
<dbReference type="CDD" id="cd02440">
    <property type="entry name" value="AdoMet_MTases"/>
    <property type="match status" value="1"/>
</dbReference>
<feature type="domain" description="Release factor glutamine methyltransferase N-terminal" evidence="7">
    <location>
        <begin position="10"/>
        <end position="78"/>
    </location>
</feature>
<dbReference type="Gene3D" id="3.40.50.150">
    <property type="entry name" value="Vaccinia Virus protein VP39"/>
    <property type="match status" value="1"/>
</dbReference>
<feature type="domain" description="Methyltransferase small" evidence="6">
    <location>
        <begin position="130"/>
        <end position="210"/>
    </location>
</feature>
<dbReference type="Gene3D" id="1.10.8.10">
    <property type="entry name" value="DNA helicase RuvA subunit, C-terminal domain"/>
    <property type="match status" value="1"/>
</dbReference>
<dbReference type="InterPro" id="IPR004556">
    <property type="entry name" value="HemK-like"/>
</dbReference>
<comment type="catalytic activity">
    <reaction evidence="5">
        <text>L-glutaminyl-[peptide chain release factor] + S-adenosyl-L-methionine = N(5)-methyl-L-glutaminyl-[peptide chain release factor] + S-adenosyl-L-homocysteine + H(+)</text>
        <dbReference type="Rhea" id="RHEA:42896"/>
        <dbReference type="Rhea" id="RHEA-COMP:10271"/>
        <dbReference type="Rhea" id="RHEA-COMP:10272"/>
        <dbReference type="ChEBI" id="CHEBI:15378"/>
        <dbReference type="ChEBI" id="CHEBI:30011"/>
        <dbReference type="ChEBI" id="CHEBI:57856"/>
        <dbReference type="ChEBI" id="CHEBI:59789"/>
        <dbReference type="ChEBI" id="CHEBI:61891"/>
        <dbReference type="EC" id="2.1.1.297"/>
    </reaction>
</comment>
<reference evidence="8" key="2">
    <citation type="journal article" date="2021" name="PeerJ">
        <title>Extensive microbial diversity within the chicken gut microbiome revealed by metagenomics and culture.</title>
        <authorList>
            <person name="Gilroy R."/>
            <person name="Ravi A."/>
            <person name="Getino M."/>
            <person name="Pursley I."/>
            <person name="Horton D.L."/>
            <person name="Alikhan N.F."/>
            <person name="Baker D."/>
            <person name="Gharbi K."/>
            <person name="Hall N."/>
            <person name="Watson M."/>
            <person name="Adriaenssens E.M."/>
            <person name="Foster-Nyarko E."/>
            <person name="Jarju S."/>
            <person name="Secka A."/>
            <person name="Antonio M."/>
            <person name="Oren A."/>
            <person name="Chaudhuri R.R."/>
            <person name="La Ragione R."/>
            <person name="Hildebrand F."/>
            <person name="Pallen M.J."/>
        </authorList>
    </citation>
    <scope>NUCLEOTIDE SEQUENCE</scope>
    <source>
        <strain evidence="8">B3-2255</strain>
    </source>
</reference>
<dbReference type="PANTHER" id="PTHR18895">
    <property type="entry name" value="HEMK METHYLTRANSFERASE"/>
    <property type="match status" value="1"/>
</dbReference>
<keyword evidence="2 8" id="KW-0489">Methyltransferase</keyword>
<dbReference type="PROSITE" id="PS00092">
    <property type="entry name" value="N6_MTASE"/>
    <property type="match status" value="1"/>
</dbReference>
<comment type="caution">
    <text evidence="8">The sequence shown here is derived from an EMBL/GenBank/DDBJ whole genome shotgun (WGS) entry which is preliminary data.</text>
</comment>
<keyword evidence="4" id="KW-0949">S-adenosyl-L-methionine</keyword>
<dbReference type="Pfam" id="PF17827">
    <property type="entry name" value="PrmC_N"/>
    <property type="match status" value="1"/>
</dbReference>
<dbReference type="PANTHER" id="PTHR18895:SF74">
    <property type="entry name" value="MTRF1L RELEASE FACTOR GLUTAMINE METHYLTRANSFERASE"/>
    <property type="match status" value="1"/>
</dbReference>
<evidence type="ECO:0000259" key="7">
    <source>
        <dbReference type="Pfam" id="PF17827"/>
    </source>
</evidence>
<dbReference type="EC" id="2.1.1.297" evidence="1"/>
<dbReference type="InterPro" id="IPR050320">
    <property type="entry name" value="N5-glutamine_MTase"/>
</dbReference>
<evidence type="ECO:0000313" key="8">
    <source>
        <dbReference type="EMBL" id="MBO8482250.1"/>
    </source>
</evidence>
<dbReference type="GO" id="GO:0032259">
    <property type="term" value="P:methylation"/>
    <property type="evidence" value="ECO:0007669"/>
    <property type="project" value="UniProtKB-KW"/>
</dbReference>
<dbReference type="EMBL" id="JADILY010000148">
    <property type="protein sequence ID" value="MBO8482250.1"/>
    <property type="molecule type" value="Genomic_DNA"/>
</dbReference>
<sequence>MPLTLSRFVRDAVSRLEKCYSGDEARSIVLGLCGDFLGTERFEHVINPDYPISVENEARLEEAMRRLENMEPLQYVTGKAYFYGMELYVDKAVLIPRQETEELCRLALDSFRTSGNRSHGAGNLPGSGLRILDVCTGSGCIAWAMSANLPGAAVFGCDISYPALEIASSQKTGARCPVFFQNDILSGDFPVTDDFDAILSNPPYVTSSEKRLMSRNVLDYEPHSALFVTDEDPLVFYRALAGLASAHLKPEGFGIVEINEAFGDGCRGLFMDYGFSNSVIIKDLNGKDRFCRFSR</sequence>
<proteinExistence type="predicted"/>
<dbReference type="NCBIfam" id="TIGR03534">
    <property type="entry name" value="RF_mod_PrmC"/>
    <property type="match status" value="1"/>
</dbReference>
<dbReference type="InterPro" id="IPR002052">
    <property type="entry name" value="DNA_methylase_N6_adenine_CS"/>
</dbReference>
<name>A0A9D9J0Y6_9BACT</name>
<organism evidence="8 9">
    <name type="scientific">Candidatus Merdivivens faecigallinarum</name>
    <dbReference type="NCBI Taxonomy" id="2840871"/>
    <lineage>
        <taxon>Bacteria</taxon>
        <taxon>Pseudomonadati</taxon>
        <taxon>Bacteroidota</taxon>
        <taxon>Bacteroidia</taxon>
        <taxon>Bacteroidales</taxon>
        <taxon>Muribaculaceae</taxon>
        <taxon>Muribaculaceae incertae sedis</taxon>
        <taxon>Candidatus Merdivivens</taxon>
    </lineage>
</organism>
<dbReference type="InterPro" id="IPR019874">
    <property type="entry name" value="RF_methyltr_PrmC"/>
</dbReference>
<dbReference type="NCBIfam" id="TIGR00536">
    <property type="entry name" value="hemK_fam"/>
    <property type="match status" value="1"/>
</dbReference>
<dbReference type="AlphaFoldDB" id="A0A9D9J0Y6"/>
<dbReference type="Pfam" id="PF05175">
    <property type="entry name" value="MTS"/>
    <property type="match status" value="1"/>
</dbReference>
<evidence type="ECO:0000256" key="2">
    <source>
        <dbReference type="ARBA" id="ARBA00022603"/>
    </source>
</evidence>
<dbReference type="GO" id="GO:0102559">
    <property type="term" value="F:peptide chain release factor N(5)-glutamine methyltransferase activity"/>
    <property type="evidence" value="ECO:0007669"/>
    <property type="project" value="UniProtKB-EC"/>
</dbReference>
<dbReference type="SUPFAM" id="SSF53335">
    <property type="entry name" value="S-adenosyl-L-methionine-dependent methyltransferases"/>
    <property type="match status" value="1"/>
</dbReference>
<reference evidence="8" key="1">
    <citation type="submission" date="2020-10" db="EMBL/GenBank/DDBJ databases">
        <authorList>
            <person name="Gilroy R."/>
        </authorList>
    </citation>
    <scope>NUCLEOTIDE SEQUENCE</scope>
    <source>
        <strain evidence="8">B3-2255</strain>
    </source>
</reference>
<evidence type="ECO:0000256" key="3">
    <source>
        <dbReference type="ARBA" id="ARBA00022679"/>
    </source>
</evidence>